<evidence type="ECO:0008006" key="4">
    <source>
        <dbReference type="Google" id="ProtNLM"/>
    </source>
</evidence>
<comment type="caution">
    <text evidence="2">The sequence shown here is derived from an EMBL/GenBank/DDBJ whole genome shotgun (WGS) entry which is preliminary data.</text>
</comment>
<evidence type="ECO:0000313" key="2">
    <source>
        <dbReference type="EMBL" id="PQB05961.1"/>
    </source>
</evidence>
<keyword evidence="3" id="KW-1185">Reference proteome</keyword>
<proteinExistence type="predicted"/>
<dbReference type="PROSITE" id="PS51257">
    <property type="entry name" value="PROKAR_LIPOPROTEIN"/>
    <property type="match status" value="1"/>
</dbReference>
<keyword evidence="1" id="KW-0732">Signal</keyword>
<dbReference type="Proteomes" id="UP000239800">
    <property type="component" value="Unassembled WGS sequence"/>
</dbReference>
<sequence length="177" mass="19408">MKHIRLLAFVFLAIGITACTGDPGPPGPPGPPGNDGINILGQVFEAQVSFNAGNNFQELVVFPNRIEVFESDVILVYWLEDVVPDGQGGTLDVWSQLPQTIYLENGSFQYTFNHTFLDVLLFLQGDINLNGLGSGFTNDQIFRIAVVPAEFGDANLTMEQLMQSVDVEFLPLEIDSD</sequence>
<dbReference type="AlphaFoldDB" id="A0A2S7KTJ6"/>
<feature type="chain" id="PRO_5015490777" description="Collagen-like protein" evidence="1">
    <location>
        <begin position="22"/>
        <end position="177"/>
    </location>
</feature>
<gene>
    <name evidence="2" type="ORF">BST85_04795</name>
</gene>
<accession>A0A2S7KTJ6</accession>
<dbReference type="EMBL" id="MQUB01000001">
    <property type="protein sequence ID" value="PQB05961.1"/>
    <property type="molecule type" value="Genomic_DNA"/>
</dbReference>
<organism evidence="2 3">
    <name type="scientific">Aureitalea marina</name>
    <dbReference type="NCBI Taxonomy" id="930804"/>
    <lineage>
        <taxon>Bacteria</taxon>
        <taxon>Pseudomonadati</taxon>
        <taxon>Bacteroidota</taxon>
        <taxon>Flavobacteriia</taxon>
        <taxon>Flavobacteriales</taxon>
        <taxon>Flavobacteriaceae</taxon>
        <taxon>Aureitalea</taxon>
    </lineage>
</organism>
<evidence type="ECO:0000313" key="3">
    <source>
        <dbReference type="Proteomes" id="UP000239800"/>
    </source>
</evidence>
<feature type="signal peptide" evidence="1">
    <location>
        <begin position="1"/>
        <end position="21"/>
    </location>
</feature>
<protein>
    <recommendedName>
        <fullName evidence="4">Collagen-like protein</fullName>
    </recommendedName>
</protein>
<dbReference type="RefSeq" id="WP_104813906.1">
    <property type="nucleotide sequence ID" value="NZ_MQUB01000001.1"/>
</dbReference>
<reference evidence="2 3" key="1">
    <citation type="submission" date="2016-11" db="EMBL/GenBank/DDBJ databases">
        <title>Trade-off between light-utilization and light-protection in marine flavobacteria.</title>
        <authorList>
            <person name="Kumagai Y."/>
        </authorList>
    </citation>
    <scope>NUCLEOTIDE SEQUENCE [LARGE SCALE GENOMIC DNA]</scope>
    <source>
        <strain evidence="2 3">NBRC 107741</strain>
    </source>
</reference>
<name>A0A2S7KTJ6_9FLAO</name>
<dbReference type="OrthoDB" id="1524444at2"/>
<evidence type="ECO:0000256" key="1">
    <source>
        <dbReference type="SAM" id="SignalP"/>
    </source>
</evidence>